<feature type="non-terminal residue" evidence="1">
    <location>
        <position position="1"/>
    </location>
</feature>
<reference evidence="1" key="1">
    <citation type="submission" date="2021-06" db="EMBL/GenBank/DDBJ databases">
        <authorList>
            <person name="Hodson N. C."/>
            <person name="Mongue J. A."/>
            <person name="Jaron S. K."/>
        </authorList>
    </citation>
    <scope>NUCLEOTIDE SEQUENCE</scope>
</reference>
<organism evidence="1 2">
    <name type="scientific">Allacma fusca</name>
    <dbReference type="NCBI Taxonomy" id="39272"/>
    <lineage>
        <taxon>Eukaryota</taxon>
        <taxon>Metazoa</taxon>
        <taxon>Ecdysozoa</taxon>
        <taxon>Arthropoda</taxon>
        <taxon>Hexapoda</taxon>
        <taxon>Collembola</taxon>
        <taxon>Symphypleona</taxon>
        <taxon>Sminthuridae</taxon>
        <taxon>Allacma</taxon>
    </lineage>
</organism>
<evidence type="ECO:0000313" key="1">
    <source>
        <dbReference type="EMBL" id="CAG7720830.1"/>
    </source>
</evidence>
<accession>A0A8J2JNI8</accession>
<proteinExistence type="predicted"/>
<keyword evidence="2" id="KW-1185">Reference proteome</keyword>
<evidence type="ECO:0000313" key="2">
    <source>
        <dbReference type="Proteomes" id="UP000708208"/>
    </source>
</evidence>
<name>A0A8J2JNI8_9HEXA</name>
<feature type="non-terminal residue" evidence="1">
    <location>
        <position position="24"/>
    </location>
</feature>
<comment type="caution">
    <text evidence="1">The sequence shown here is derived from an EMBL/GenBank/DDBJ whole genome shotgun (WGS) entry which is preliminary data.</text>
</comment>
<dbReference type="AlphaFoldDB" id="A0A8J2JNI8"/>
<sequence>MISSDVAIALAEDSIHAKSTSEEV</sequence>
<dbReference type="Proteomes" id="UP000708208">
    <property type="component" value="Unassembled WGS sequence"/>
</dbReference>
<gene>
    <name evidence="1" type="ORF">AFUS01_LOCUS10084</name>
</gene>
<dbReference type="EMBL" id="CAJVCH010074035">
    <property type="protein sequence ID" value="CAG7720830.1"/>
    <property type="molecule type" value="Genomic_DNA"/>
</dbReference>
<protein>
    <submittedName>
        <fullName evidence="1">Uncharacterized protein</fullName>
    </submittedName>
</protein>